<dbReference type="InterPro" id="IPR036985">
    <property type="entry name" value="Transglutaminase-like_sf"/>
</dbReference>
<dbReference type="InterPro" id="IPR036238">
    <property type="entry name" value="Transglutaminase_C_sf"/>
</dbReference>
<dbReference type="InterPro" id="IPR002931">
    <property type="entry name" value="Transglutaminase-like"/>
</dbReference>
<dbReference type="Proteomes" id="UP000515154">
    <property type="component" value="Linkage group LG1"/>
</dbReference>
<dbReference type="InterPro" id="IPR038765">
    <property type="entry name" value="Papain-like_cys_pep_sf"/>
</dbReference>
<dbReference type="SUPFAM" id="SSF54001">
    <property type="entry name" value="Cysteine proteinases"/>
    <property type="match status" value="1"/>
</dbReference>
<name>A0A6P7SG14_9MOLL</name>
<dbReference type="InterPro" id="IPR023608">
    <property type="entry name" value="Transglutaminase_animal"/>
</dbReference>
<feature type="active site" evidence="2">
    <location>
        <position position="402"/>
    </location>
</feature>
<comment type="similarity">
    <text evidence="1">Belongs to the transglutaminase superfamily. Transglutaminase family.</text>
</comment>
<evidence type="ECO:0000256" key="1">
    <source>
        <dbReference type="ARBA" id="ARBA00005968"/>
    </source>
</evidence>
<reference evidence="6" key="1">
    <citation type="submission" date="2025-08" db="UniProtKB">
        <authorList>
            <consortium name="RefSeq"/>
        </authorList>
    </citation>
    <scope>IDENTIFICATION</scope>
</reference>
<evidence type="ECO:0000259" key="4">
    <source>
        <dbReference type="SMART" id="SM00460"/>
    </source>
</evidence>
<dbReference type="SUPFAM" id="SSF49309">
    <property type="entry name" value="Transglutaminase, two C-terminal domains"/>
    <property type="match status" value="2"/>
</dbReference>
<dbReference type="Pfam" id="PF00868">
    <property type="entry name" value="Transglut_N"/>
    <property type="match status" value="1"/>
</dbReference>
<dbReference type="InterPro" id="IPR008958">
    <property type="entry name" value="Transglutaminase_C"/>
</dbReference>
<evidence type="ECO:0000256" key="2">
    <source>
        <dbReference type="PIRSR" id="PIRSR000459-1"/>
    </source>
</evidence>
<dbReference type="FunFam" id="3.90.260.10:FF:000002">
    <property type="entry name" value="Erythrocyte membrane protein band 4.2"/>
    <property type="match status" value="1"/>
</dbReference>
<dbReference type="InterPro" id="IPR014756">
    <property type="entry name" value="Ig_E-set"/>
</dbReference>
<keyword evidence="5" id="KW-1185">Reference proteome</keyword>
<accession>A0A6P7SG14</accession>
<dbReference type="InterPro" id="IPR050779">
    <property type="entry name" value="Transglutaminase"/>
</dbReference>
<dbReference type="PANTHER" id="PTHR11590">
    <property type="entry name" value="PROTEIN-GLUTAMINE GAMMA-GLUTAMYLTRANSFERASE"/>
    <property type="match status" value="1"/>
</dbReference>
<dbReference type="KEGG" id="osn:115212385"/>
<sequence>MHRGEKYELSPSDSGPAPSQRTSFTEKFASYYGNIRGLLLGSNLIGRRSACNENLFSEEAQLTAFKKEKEEGQLRPRSVDLQRNVNRYGHRTNQYELPNLILRRGQPFEIHIVFDRNFVPSEDTIVLKFVTGSRPLQSKGTVVSVNRVQELKSNQWGYEITSVEEKKVAMRVSSASDCIVGRYQFYVDTCRGNQQNAVDSYRFKNPDDIYILFNPWSPADNVYLEDEDERQHHCLSETGRIWLGTVGKFCVRPWNFAQFDDVCLMAALALMDKSELGDQARGCPIRVVRALCRAINNNERDGGVLVGNWSGKYDDGMAPYAWNGSAAILEEFLKKRKGVKFGQCWTFSAVATTIFRTLGIPTRCVTNFKSAHDSDYSGPVDAYWSPEGKPRKLYDDAIWDFHVWNESWFKRPDLPPGYDGWQAYDATPQEVSEGVFTCGPAPVKGIREGDLHLGYDTKFLFSEIHGDRVHWVLDSMGNMTPFAVEKNAVGRSISTKAVNTISRDDLTQHYKYPDGSPELAACMEKAKKHALRSLPEIPAPSKSDIDFTFTGEGYRTGDVSASLRIKNNSASSRIISVHLCAAAAYYTGVPANDLKENSNNAQLEPHAETVVSLSLKCNEYVNNRDPDAHIVMYCKAIVKETNQRYITRETFWLDKPHLDLKSDTRVPIGKAFDVLVKFTNTLTIPLTGGHLNIEGPGMQRVPSIKIKKAIAPGEEFRETVQLKARRIGRKEVIANFYCKQIVDITGVIEVDVVEESKAS</sequence>
<dbReference type="RefSeq" id="XP_029637130.1">
    <property type="nucleotide sequence ID" value="XM_029781270.2"/>
</dbReference>
<protein>
    <submittedName>
        <fullName evidence="6">Protein-glutamine gamma-glutamyltransferase K isoform X1</fullName>
    </submittedName>
</protein>
<dbReference type="Gene3D" id="3.90.260.10">
    <property type="entry name" value="Transglutaminase-like"/>
    <property type="match status" value="1"/>
</dbReference>
<dbReference type="PANTHER" id="PTHR11590:SF40">
    <property type="entry name" value="HEMOCYTE PROTEIN-GLUTAMINE GAMMA-GLUTAMYLTRANSFERASE-LIKE PROTEIN"/>
    <property type="match status" value="1"/>
</dbReference>
<proteinExistence type="inferred from homology"/>
<feature type="domain" description="Transglutaminase-like" evidence="4">
    <location>
        <begin position="336"/>
        <end position="428"/>
    </location>
</feature>
<feature type="region of interest" description="Disordered" evidence="3">
    <location>
        <begin position="1"/>
        <end position="22"/>
    </location>
</feature>
<dbReference type="InterPro" id="IPR013783">
    <property type="entry name" value="Ig-like_fold"/>
</dbReference>
<organism evidence="5 6">
    <name type="scientific">Octopus sinensis</name>
    <name type="common">East Asian common octopus</name>
    <dbReference type="NCBI Taxonomy" id="2607531"/>
    <lineage>
        <taxon>Eukaryota</taxon>
        <taxon>Metazoa</taxon>
        <taxon>Spiralia</taxon>
        <taxon>Lophotrochozoa</taxon>
        <taxon>Mollusca</taxon>
        <taxon>Cephalopoda</taxon>
        <taxon>Coleoidea</taxon>
        <taxon>Octopodiformes</taxon>
        <taxon>Octopoda</taxon>
        <taxon>Incirrata</taxon>
        <taxon>Octopodidae</taxon>
        <taxon>Octopus</taxon>
    </lineage>
</organism>
<feature type="active site" evidence="2">
    <location>
        <position position="344"/>
    </location>
</feature>
<dbReference type="Pfam" id="PF00927">
    <property type="entry name" value="Transglut_C"/>
    <property type="match status" value="2"/>
</dbReference>
<evidence type="ECO:0000313" key="5">
    <source>
        <dbReference type="Proteomes" id="UP000515154"/>
    </source>
</evidence>
<evidence type="ECO:0000313" key="6">
    <source>
        <dbReference type="RefSeq" id="XP_029637130.1"/>
    </source>
</evidence>
<dbReference type="SUPFAM" id="SSF81296">
    <property type="entry name" value="E set domains"/>
    <property type="match status" value="1"/>
</dbReference>
<dbReference type="AlphaFoldDB" id="A0A6P7SG14"/>
<feature type="compositionally biased region" description="Polar residues" evidence="3">
    <location>
        <begin position="11"/>
        <end position="22"/>
    </location>
</feature>
<dbReference type="PIRSF" id="PIRSF000459">
    <property type="entry name" value="TGM_EBP42"/>
    <property type="match status" value="1"/>
</dbReference>
<dbReference type="Gene3D" id="2.60.40.10">
    <property type="entry name" value="Immunoglobulins"/>
    <property type="match status" value="3"/>
</dbReference>
<dbReference type="SMART" id="SM00460">
    <property type="entry name" value="TGc"/>
    <property type="match status" value="1"/>
</dbReference>
<evidence type="ECO:0000256" key="3">
    <source>
        <dbReference type="SAM" id="MobiDB-lite"/>
    </source>
</evidence>
<dbReference type="Pfam" id="PF01841">
    <property type="entry name" value="Transglut_core"/>
    <property type="match status" value="1"/>
</dbReference>
<dbReference type="InterPro" id="IPR001102">
    <property type="entry name" value="Transglutaminase_N"/>
</dbReference>
<gene>
    <name evidence="6" type="primary">LOC115212385</name>
</gene>
<dbReference type="GO" id="GO:0003810">
    <property type="term" value="F:protein-glutamine gamma-glutamyltransferase activity"/>
    <property type="evidence" value="ECO:0007669"/>
    <property type="project" value="InterPro"/>
</dbReference>
<feature type="active site" evidence="2">
    <location>
        <position position="425"/>
    </location>
</feature>